<evidence type="ECO:0000313" key="1">
    <source>
        <dbReference type="EMBL" id="KWF60486.1"/>
    </source>
</evidence>
<dbReference type="AlphaFoldDB" id="A0AAW3PNK6"/>
<gene>
    <name evidence="1" type="ORF">WL88_04240</name>
</gene>
<comment type="caution">
    <text evidence="1">The sequence shown here is derived from an EMBL/GenBank/DDBJ whole genome shotgun (WGS) entry which is preliminary data.</text>
</comment>
<accession>A0AAW3PNK6</accession>
<sequence>MTARLFFPFRPVDSCAAWQLPRRFAQSGDACVKQKFARGAATLFAVRSHLHPATLARRLNVVPIRPTAHRATKPGAMQSQ</sequence>
<proteinExistence type="predicted"/>
<evidence type="ECO:0000313" key="2">
    <source>
        <dbReference type="Proteomes" id="UP000063236"/>
    </source>
</evidence>
<organism evidence="1 2">
    <name type="scientific">Burkholderia diffusa</name>
    <dbReference type="NCBI Taxonomy" id="488732"/>
    <lineage>
        <taxon>Bacteria</taxon>
        <taxon>Pseudomonadati</taxon>
        <taxon>Pseudomonadota</taxon>
        <taxon>Betaproteobacteria</taxon>
        <taxon>Burkholderiales</taxon>
        <taxon>Burkholderiaceae</taxon>
        <taxon>Burkholderia</taxon>
        <taxon>Burkholderia cepacia complex</taxon>
    </lineage>
</organism>
<dbReference type="EMBL" id="LPJV01000001">
    <property type="protein sequence ID" value="KWF60486.1"/>
    <property type="molecule type" value="Genomic_DNA"/>
</dbReference>
<dbReference type="Proteomes" id="UP000063236">
    <property type="component" value="Unassembled WGS sequence"/>
</dbReference>
<protein>
    <submittedName>
        <fullName evidence="1">Uncharacterized protein</fullName>
    </submittedName>
</protein>
<name>A0AAW3PNK6_9BURK</name>
<reference evidence="1 2" key="1">
    <citation type="submission" date="2015-11" db="EMBL/GenBank/DDBJ databases">
        <title>Expanding the genomic diversity of Burkholderia species for the development of highly accurate diagnostics.</title>
        <authorList>
            <person name="Sahl J."/>
            <person name="Keim P."/>
            <person name="Wagner D."/>
        </authorList>
    </citation>
    <scope>NUCLEOTIDE SEQUENCE [LARGE SCALE GENOMIC DNA]</scope>
    <source>
        <strain evidence="1 2">MSMB378WGS</strain>
    </source>
</reference>